<feature type="chain" id="PRO_5032772602" evidence="1">
    <location>
        <begin position="22"/>
        <end position="198"/>
    </location>
</feature>
<proteinExistence type="predicted"/>
<dbReference type="Proteomes" id="UP000433104">
    <property type="component" value="Unassembled WGS sequence"/>
</dbReference>
<dbReference type="InterPro" id="IPR025411">
    <property type="entry name" value="DUF4136"/>
</dbReference>
<reference evidence="3 4" key="1">
    <citation type="submission" date="2019-12" db="EMBL/GenBank/DDBJ databases">
        <title>Genomic-based taxomic classification of the family Erythrobacteraceae.</title>
        <authorList>
            <person name="Xu L."/>
        </authorList>
    </citation>
    <scope>NUCLEOTIDE SEQUENCE [LARGE SCALE GENOMIC DNA]</scope>
    <source>
        <strain evidence="3 4">MCCC 1A09962</strain>
    </source>
</reference>
<keyword evidence="4" id="KW-1185">Reference proteome</keyword>
<dbReference type="OrthoDB" id="7428103at2"/>
<evidence type="ECO:0000256" key="1">
    <source>
        <dbReference type="SAM" id="SignalP"/>
    </source>
</evidence>
<dbReference type="PROSITE" id="PS51257">
    <property type="entry name" value="PROKAR_LIPOPROTEIN"/>
    <property type="match status" value="1"/>
</dbReference>
<dbReference type="RefSeq" id="WP_160683087.1">
    <property type="nucleotide sequence ID" value="NZ_WTYW01000002.1"/>
</dbReference>
<evidence type="ECO:0000313" key="3">
    <source>
        <dbReference type="EMBL" id="MXO86366.1"/>
    </source>
</evidence>
<name>A0A844ZGT9_9SPHN</name>
<keyword evidence="1" id="KW-0732">Signal</keyword>
<organism evidence="3 4">
    <name type="scientific">Parapontixanthobacter aurantiacus</name>
    <dbReference type="NCBI Taxonomy" id="1463599"/>
    <lineage>
        <taxon>Bacteria</taxon>
        <taxon>Pseudomonadati</taxon>
        <taxon>Pseudomonadota</taxon>
        <taxon>Alphaproteobacteria</taxon>
        <taxon>Sphingomonadales</taxon>
        <taxon>Erythrobacteraceae</taxon>
        <taxon>Parapontixanthobacter</taxon>
    </lineage>
</organism>
<feature type="domain" description="DUF4136" evidence="2">
    <location>
        <begin position="50"/>
        <end position="187"/>
    </location>
</feature>
<dbReference type="Pfam" id="PF13590">
    <property type="entry name" value="DUF4136"/>
    <property type="match status" value="1"/>
</dbReference>
<comment type="caution">
    <text evidence="3">The sequence shown here is derived from an EMBL/GenBank/DDBJ whole genome shotgun (WGS) entry which is preliminary data.</text>
</comment>
<gene>
    <name evidence="3" type="ORF">GRI38_10055</name>
</gene>
<evidence type="ECO:0000259" key="2">
    <source>
        <dbReference type="Pfam" id="PF13590"/>
    </source>
</evidence>
<evidence type="ECO:0000313" key="4">
    <source>
        <dbReference type="Proteomes" id="UP000433104"/>
    </source>
</evidence>
<feature type="signal peptide" evidence="1">
    <location>
        <begin position="1"/>
        <end position="21"/>
    </location>
</feature>
<protein>
    <submittedName>
        <fullName evidence="3">DUF4136 domain-containing protein</fullName>
    </submittedName>
</protein>
<dbReference type="AlphaFoldDB" id="A0A844ZGT9"/>
<accession>A0A844ZGT9</accession>
<dbReference type="EMBL" id="WTYW01000002">
    <property type="protein sequence ID" value="MXO86366.1"/>
    <property type="molecule type" value="Genomic_DNA"/>
</dbReference>
<sequence>MRKFVKLAATAVLSASLIACAAKPGPVQVTRFHDNLTSAPVQSGTVFVESADDAGLSASPYKTAVAAELAALGYRETTRANADYVARVDVERFAYREGERRGPVSVGVGGGTGTYGSGLGLGIGINLGGNSGERIGTELSVALAPSAGGQNIWEGRAQFLVPPKSPLAEPQANAETIANALFENFPGMSGETVEVAVE</sequence>